<feature type="region of interest" description="Disordered" evidence="6">
    <location>
        <begin position="134"/>
        <end position="172"/>
    </location>
</feature>
<evidence type="ECO:0000256" key="3">
    <source>
        <dbReference type="ARBA" id="ARBA00022596"/>
    </source>
</evidence>
<name>A0ABX0NXU5_9BURK</name>
<dbReference type="InterPro" id="IPR012406">
    <property type="entry name" value="UreE"/>
</dbReference>
<protein>
    <recommendedName>
        <fullName evidence="5">Urease accessory protein UreE</fullName>
    </recommendedName>
</protein>
<dbReference type="Gene3D" id="3.30.70.790">
    <property type="entry name" value="UreE, C-terminal domain"/>
    <property type="match status" value="1"/>
</dbReference>
<gene>
    <name evidence="5 8" type="primary">ureE</name>
    <name evidence="8" type="ORF">F2P45_22225</name>
</gene>
<dbReference type="Pfam" id="PF05194">
    <property type="entry name" value="UreE_C"/>
    <property type="match status" value="1"/>
</dbReference>
<evidence type="ECO:0000313" key="8">
    <source>
        <dbReference type="EMBL" id="NHZ91702.1"/>
    </source>
</evidence>
<evidence type="ECO:0000259" key="7">
    <source>
        <dbReference type="SMART" id="SM00988"/>
    </source>
</evidence>
<evidence type="ECO:0000256" key="5">
    <source>
        <dbReference type="HAMAP-Rule" id="MF_00822"/>
    </source>
</evidence>
<dbReference type="Pfam" id="PF02814">
    <property type="entry name" value="UreE_N"/>
    <property type="match status" value="1"/>
</dbReference>
<accession>A0ABX0NXU5</accession>
<evidence type="ECO:0000313" key="9">
    <source>
        <dbReference type="Proteomes" id="UP000609726"/>
    </source>
</evidence>
<dbReference type="Proteomes" id="UP000609726">
    <property type="component" value="Unassembled WGS sequence"/>
</dbReference>
<keyword evidence="9" id="KW-1185">Reference proteome</keyword>
<evidence type="ECO:0000256" key="6">
    <source>
        <dbReference type="SAM" id="MobiDB-lite"/>
    </source>
</evidence>
<comment type="similarity">
    <text evidence="5">Belongs to the UreE family.</text>
</comment>
<dbReference type="EMBL" id="WHJH01000033">
    <property type="protein sequence ID" value="NHZ91702.1"/>
    <property type="molecule type" value="Genomic_DNA"/>
</dbReference>
<dbReference type="InterPro" id="IPR007864">
    <property type="entry name" value="UreE_C_dom"/>
</dbReference>
<dbReference type="HAMAP" id="MF_00822">
    <property type="entry name" value="UreE"/>
    <property type="match status" value="1"/>
</dbReference>
<organism evidence="8 9">
    <name type="scientific">Massilia mucilaginosa</name>
    <dbReference type="NCBI Taxonomy" id="2609282"/>
    <lineage>
        <taxon>Bacteria</taxon>
        <taxon>Pseudomonadati</taxon>
        <taxon>Pseudomonadota</taxon>
        <taxon>Betaproteobacteria</taxon>
        <taxon>Burkholderiales</taxon>
        <taxon>Oxalobacteraceae</taxon>
        <taxon>Telluria group</taxon>
        <taxon>Massilia</taxon>
    </lineage>
</organism>
<dbReference type="CDD" id="cd00571">
    <property type="entry name" value="UreE"/>
    <property type="match status" value="1"/>
</dbReference>
<dbReference type="SUPFAM" id="SSF69737">
    <property type="entry name" value="Urease metallochaperone UreE, C-terminal domain"/>
    <property type="match status" value="1"/>
</dbReference>
<dbReference type="PIRSF" id="PIRSF036402">
    <property type="entry name" value="Ureas_acces_UreE"/>
    <property type="match status" value="1"/>
</dbReference>
<keyword evidence="2 5" id="KW-0963">Cytoplasm</keyword>
<dbReference type="InterPro" id="IPR004029">
    <property type="entry name" value="UreE_N"/>
</dbReference>
<keyword evidence="3 5" id="KW-0533">Nickel</keyword>
<comment type="caution">
    <text evidence="8">The sequence shown here is derived from an EMBL/GenBank/DDBJ whole genome shotgun (WGS) entry which is preliminary data.</text>
</comment>
<feature type="domain" description="UreE urease accessory N-terminal" evidence="7">
    <location>
        <begin position="1"/>
        <end position="64"/>
    </location>
</feature>
<dbReference type="Gene3D" id="2.60.260.20">
    <property type="entry name" value="Urease metallochaperone UreE, N-terminal domain"/>
    <property type="match status" value="1"/>
</dbReference>
<dbReference type="NCBIfam" id="NF009751">
    <property type="entry name" value="PRK13261.1-1"/>
    <property type="match status" value="1"/>
</dbReference>
<dbReference type="InterPro" id="IPR036118">
    <property type="entry name" value="UreE_N_sf"/>
</dbReference>
<evidence type="ECO:0000256" key="2">
    <source>
        <dbReference type="ARBA" id="ARBA00022490"/>
    </source>
</evidence>
<proteinExistence type="inferred from homology"/>
<comment type="subcellular location">
    <subcellularLocation>
        <location evidence="1 5">Cytoplasm</location>
    </subcellularLocation>
</comment>
<reference evidence="8 9" key="1">
    <citation type="submission" date="2019-10" db="EMBL/GenBank/DDBJ databases">
        <title>Taxonomy of Antarctic Massilia spp.: description of Massilia rubra sp. nov., Massilia aquatica sp. nov., Massilia mucilaginosa sp. nov., Massilia frigida sp. nov. isolated from streams, lakes and regoliths.</title>
        <authorList>
            <person name="Holochova P."/>
            <person name="Sedlacek I."/>
            <person name="Kralova S."/>
            <person name="Maslanova I."/>
            <person name="Busse H.-J."/>
            <person name="Stankova E."/>
            <person name="Vrbovska V."/>
            <person name="Kovarovic V."/>
            <person name="Bartak M."/>
            <person name="Svec P."/>
            <person name="Pantucek R."/>
        </authorList>
    </citation>
    <scope>NUCLEOTIDE SEQUENCE [LARGE SCALE GENOMIC DNA]</scope>
    <source>
        <strain evidence="8 9">CCM 8733</strain>
    </source>
</reference>
<dbReference type="SUPFAM" id="SSF69287">
    <property type="entry name" value="Urease metallochaperone UreE, N-terminal domain"/>
    <property type="match status" value="1"/>
</dbReference>
<dbReference type="RefSeq" id="WP_166880052.1">
    <property type="nucleotide sequence ID" value="NZ_WHJH01000033.1"/>
</dbReference>
<keyword evidence="4 5" id="KW-0143">Chaperone</keyword>
<evidence type="ECO:0000256" key="1">
    <source>
        <dbReference type="ARBA" id="ARBA00004496"/>
    </source>
</evidence>
<sequence length="172" mass="18835">MMTLHTKLADADRIDDELVLAYDQREKCRLRARLVSGDDVALFMVRGTVLRDGELLTGADGRVVRIVAASEPTYVVHCDTPLTMARCAFHLGNRHTQAQIGAGFLRIRVDPVLREMVEGLGARVEQENAPFEPEAGAYAGAGHSHGHGHDRHPLAPVPLRQKIHRPSDPAPA</sequence>
<dbReference type="SMART" id="SM00988">
    <property type="entry name" value="UreE_N"/>
    <property type="match status" value="1"/>
</dbReference>
<evidence type="ECO:0000256" key="4">
    <source>
        <dbReference type="ARBA" id="ARBA00023186"/>
    </source>
</evidence>
<comment type="function">
    <text evidence="5">Involved in urease metallocenter assembly. Binds nickel. Probably functions as a nickel donor during metallocenter assembly.</text>
</comment>